<dbReference type="InterPro" id="IPR050708">
    <property type="entry name" value="T6SS_VgrG/RHS"/>
</dbReference>
<sequence length="736" mass="76192">MLDTNPRGYWRLSEASGNTAVSEVPGFWGTADGTAASLTRGAVGPLGSSATTASGFGANLNHVRLPDNLVRDSAHLAVEMWFKTTATNGGVLFSTANNLPTDANPTGAMPDALGNLIRQAGAGAAATPDRVFGYDPLGRMTSAAAGTTNETFVYDDRGNLVSATGSAGNTANTWNADNLLAATTTAAGTTTFTYDPVGRPATAADPLTGATAAYTYDEAGRLTTVGHGTGKATRTYTYDSLNRLTTDTTKAPNGTATSSISYGYDAEDRLTSKTITGLAGAGANTYGYDQAGRLTSWNDGTTTTAYAWDDNGNLVQSGPTSATYDQRNRLTSRGGSTYAYTPRGTLAATTTGGTTTTSTFNAFDELTSEGPVTHTYDALNRLVATGSRTLTYAGASSAVVTDGSATYTRTPTGTPLGIRQGTATGLAWTNLHTDLVAVTDPVTGAALGSRGYDPFGNRTAAAGVQPDLGFQSQYTDPTSGAVNMGARWYAPGTANFLSRDTTPLDPRDLLNANRHTYAASSPLNHTDPTGRFVWFVIPAVPAIVTAAANGVAWLTVAAGGAAVTEKVLEEVKKPKSNPNPTPSTISPPPRPDRSWDWYRQAINQLYQLLAQLPATGNGPSHPNPNPDPGTAASPDTPGGGDSGRNPGKRKVRSGLPLKQMAEAVRAVQDQRGAEVLLRALTPRTPPPITQTIAAGAQAMLDELNNQPTINLGALTANTDQGEQPQAPGETPQESAG</sequence>
<feature type="domain" description="Teneurin-like YD-shell" evidence="3">
    <location>
        <begin position="258"/>
        <end position="385"/>
    </location>
</feature>
<dbReference type="NCBIfam" id="TIGR01643">
    <property type="entry name" value="YD_repeat_2x"/>
    <property type="match status" value="2"/>
</dbReference>
<evidence type="ECO:0000313" key="4">
    <source>
        <dbReference type="EMBL" id="SDC40929.1"/>
    </source>
</evidence>
<keyword evidence="5" id="KW-1185">Reference proteome</keyword>
<evidence type="ECO:0000256" key="2">
    <source>
        <dbReference type="SAM" id="MobiDB-lite"/>
    </source>
</evidence>
<evidence type="ECO:0000313" key="5">
    <source>
        <dbReference type="Proteomes" id="UP000199501"/>
    </source>
</evidence>
<dbReference type="Gene3D" id="2.180.10.10">
    <property type="entry name" value="RHS repeat-associated core"/>
    <property type="match status" value="1"/>
</dbReference>
<dbReference type="PANTHER" id="PTHR32305">
    <property type="match status" value="1"/>
</dbReference>
<dbReference type="Pfam" id="PF05593">
    <property type="entry name" value="RHS_repeat"/>
    <property type="match status" value="1"/>
</dbReference>
<feature type="non-terminal residue" evidence="4">
    <location>
        <position position="736"/>
    </location>
</feature>
<accession>A0A1G6LCC0</accession>
<proteinExistence type="predicted"/>
<feature type="compositionally biased region" description="Polar residues" evidence="2">
    <location>
        <begin position="711"/>
        <end position="723"/>
    </location>
</feature>
<dbReference type="InterPro" id="IPR056823">
    <property type="entry name" value="TEN-like_YD-shell"/>
</dbReference>
<dbReference type="NCBIfam" id="TIGR03696">
    <property type="entry name" value="Rhs_assc_core"/>
    <property type="match status" value="1"/>
</dbReference>
<dbReference type="InterPro" id="IPR022385">
    <property type="entry name" value="Rhs_assc_core"/>
</dbReference>
<feature type="region of interest" description="Disordered" evidence="2">
    <location>
        <begin position="613"/>
        <end position="656"/>
    </location>
</feature>
<evidence type="ECO:0000256" key="1">
    <source>
        <dbReference type="ARBA" id="ARBA00022737"/>
    </source>
</evidence>
<dbReference type="InterPro" id="IPR031325">
    <property type="entry name" value="RHS_repeat"/>
</dbReference>
<evidence type="ECO:0000259" key="3">
    <source>
        <dbReference type="Pfam" id="PF25023"/>
    </source>
</evidence>
<dbReference type="InterPro" id="IPR006530">
    <property type="entry name" value="YD"/>
</dbReference>
<name>A0A1G6LCC0_9PSEU</name>
<dbReference type="RefSeq" id="WP_139190526.1">
    <property type="nucleotide sequence ID" value="NZ_FMZZ01000002.1"/>
</dbReference>
<feature type="region of interest" description="Disordered" evidence="2">
    <location>
        <begin position="711"/>
        <end position="736"/>
    </location>
</feature>
<dbReference type="Proteomes" id="UP000199501">
    <property type="component" value="Unassembled WGS sequence"/>
</dbReference>
<protein>
    <submittedName>
        <fullName evidence="4">RHS repeat-associated core domain-containing protein</fullName>
    </submittedName>
</protein>
<dbReference type="PANTHER" id="PTHR32305:SF15">
    <property type="entry name" value="PROTEIN RHSA-RELATED"/>
    <property type="match status" value="1"/>
</dbReference>
<gene>
    <name evidence="4" type="ORF">SAMN05216174_1021</name>
</gene>
<feature type="region of interest" description="Disordered" evidence="2">
    <location>
        <begin position="570"/>
        <end position="594"/>
    </location>
</feature>
<dbReference type="STRING" id="1271860.SAMN05216174_1021"/>
<dbReference type="AlphaFoldDB" id="A0A1G6LCC0"/>
<feature type="compositionally biased region" description="Pro residues" evidence="2">
    <location>
        <begin position="577"/>
        <end position="589"/>
    </location>
</feature>
<keyword evidence="1" id="KW-0677">Repeat</keyword>
<dbReference type="OrthoDB" id="4981820at2"/>
<reference evidence="5" key="1">
    <citation type="submission" date="2016-10" db="EMBL/GenBank/DDBJ databases">
        <authorList>
            <person name="Varghese N."/>
            <person name="Submissions S."/>
        </authorList>
    </citation>
    <scope>NUCLEOTIDE SEQUENCE [LARGE SCALE GENOMIC DNA]</scope>
    <source>
        <strain evidence="5">IBRC-M 10403</strain>
    </source>
</reference>
<dbReference type="EMBL" id="FMZZ01000002">
    <property type="protein sequence ID" value="SDC40929.1"/>
    <property type="molecule type" value="Genomic_DNA"/>
</dbReference>
<organism evidence="4 5">
    <name type="scientific">Actinokineospora iranica</name>
    <dbReference type="NCBI Taxonomy" id="1271860"/>
    <lineage>
        <taxon>Bacteria</taxon>
        <taxon>Bacillati</taxon>
        <taxon>Actinomycetota</taxon>
        <taxon>Actinomycetes</taxon>
        <taxon>Pseudonocardiales</taxon>
        <taxon>Pseudonocardiaceae</taxon>
        <taxon>Actinokineospora</taxon>
    </lineage>
</organism>
<dbReference type="Pfam" id="PF25023">
    <property type="entry name" value="TEN_YD-shell"/>
    <property type="match status" value="1"/>
</dbReference>